<evidence type="ECO:0000313" key="5">
    <source>
        <dbReference type="Proteomes" id="UP000526125"/>
    </source>
</evidence>
<dbReference type="InterPro" id="IPR009594">
    <property type="entry name" value="Tscrpt_reg_HTH_AraC_N"/>
</dbReference>
<evidence type="ECO:0000256" key="2">
    <source>
        <dbReference type="ARBA" id="ARBA00023163"/>
    </source>
</evidence>
<dbReference type="GO" id="GO:0003700">
    <property type="term" value="F:DNA-binding transcription factor activity"/>
    <property type="evidence" value="ECO:0007669"/>
    <property type="project" value="InterPro"/>
</dbReference>
<dbReference type="Pfam" id="PF06719">
    <property type="entry name" value="AraC_N"/>
    <property type="match status" value="1"/>
</dbReference>
<dbReference type="Gene3D" id="1.10.10.60">
    <property type="entry name" value="Homeodomain-like"/>
    <property type="match status" value="2"/>
</dbReference>
<dbReference type="EMBL" id="JABMCB010000187">
    <property type="protein sequence ID" value="NUU76818.1"/>
    <property type="molecule type" value="Genomic_DNA"/>
</dbReference>
<reference evidence="4 5" key="1">
    <citation type="submission" date="2020-05" db="EMBL/GenBank/DDBJ databases">
        <title>Genome Sequencing of Type Strains.</title>
        <authorList>
            <person name="Lemaire J.F."/>
            <person name="Inderbitzin P."/>
            <person name="Gregorio O.A."/>
            <person name="Collins S.B."/>
            <person name="Wespe N."/>
            <person name="Knight-Connoni V."/>
        </authorList>
    </citation>
    <scope>NUCLEOTIDE SEQUENCE [LARGE SCALE GENOMIC DNA]</scope>
    <source>
        <strain evidence="4 5">LMG 21957</strain>
    </source>
</reference>
<evidence type="ECO:0000259" key="3">
    <source>
        <dbReference type="PROSITE" id="PS01124"/>
    </source>
</evidence>
<feature type="domain" description="HTH araC/xylS-type" evidence="3">
    <location>
        <begin position="196"/>
        <end position="294"/>
    </location>
</feature>
<dbReference type="SUPFAM" id="SSF46689">
    <property type="entry name" value="Homeodomain-like"/>
    <property type="match status" value="2"/>
</dbReference>
<keyword evidence="1" id="KW-0805">Transcription regulation</keyword>
<evidence type="ECO:0000256" key="1">
    <source>
        <dbReference type="ARBA" id="ARBA00023015"/>
    </source>
</evidence>
<dbReference type="RefSeq" id="WP_175396508.1">
    <property type="nucleotide sequence ID" value="NZ_JABMCB010000187.1"/>
</dbReference>
<keyword evidence="2" id="KW-0804">Transcription</keyword>
<evidence type="ECO:0000313" key="4">
    <source>
        <dbReference type="EMBL" id="NUU76818.1"/>
    </source>
</evidence>
<dbReference type="InterPro" id="IPR009057">
    <property type="entry name" value="Homeodomain-like_sf"/>
</dbReference>
<proteinExistence type="predicted"/>
<sequence length="305" mass="34892">MTEDLSHQSRELSELVERHSIRSGGVETPIPSLFFFHHTRTSEPAYRVYKPSFCVIVQGLKEVLLAQERFEYGPSNYLIASMNLPVIGQIIKASPDAPYLSLKLEFTPNQILEVLNECNIQVTSKENARRALFVGEMESTIQDALLRLLRLLDTPGEIPFLAPLYTKEILFRLLQGPYGGELAQIAVEGSSTYRIREAIEYIVRHWEQPFRIEDLAETASMSVSSFHRHFKEITAMSPLQFQKQLRLQEARRLLMAESADAADVAFRVGYESASQFSREYARMFGAPPRSDIKRLKEKYDLILSE</sequence>
<dbReference type="PROSITE" id="PS01124">
    <property type="entry name" value="HTH_ARAC_FAMILY_2"/>
    <property type="match status" value="1"/>
</dbReference>
<dbReference type="PANTHER" id="PTHR43436:SF1">
    <property type="entry name" value="TRANSCRIPTIONAL REGULATORY PROTEIN"/>
    <property type="match status" value="1"/>
</dbReference>
<organism evidence="4 5">
    <name type="scientific">Paenibacillus xylanilyticus</name>
    <dbReference type="NCBI Taxonomy" id="248903"/>
    <lineage>
        <taxon>Bacteria</taxon>
        <taxon>Bacillati</taxon>
        <taxon>Bacillota</taxon>
        <taxon>Bacilli</taxon>
        <taxon>Bacillales</taxon>
        <taxon>Paenibacillaceae</taxon>
        <taxon>Paenibacillus</taxon>
    </lineage>
</organism>
<dbReference type="AlphaFoldDB" id="A0A7Y6BY90"/>
<dbReference type="InterPro" id="IPR018060">
    <property type="entry name" value="HTH_AraC"/>
</dbReference>
<dbReference type="Proteomes" id="UP000526125">
    <property type="component" value="Unassembled WGS sequence"/>
</dbReference>
<name>A0A7Y6BY90_9BACL</name>
<dbReference type="Pfam" id="PF12833">
    <property type="entry name" value="HTH_18"/>
    <property type="match status" value="1"/>
</dbReference>
<accession>A0A7Y6BY90</accession>
<keyword evidence="5" id="KW-1185">Reference proteome</keyword>
<protein>
    <submittedName>
        <fullName evidence="4">AraC family transcriptional regulator</fullName>
    </submittedName>
</protein>
<gene>
    <name evidence="4" type="ORF">HP552_16460</name>
</gene>
<dbReference type="GO" id="GO:0043565">
    <property type="term" value="F:sequence-specific DNA binding"/>
    <property type="evidence" value="ECO:0007669"/>
    <property type="project" value="InterPro"/>
</dbReference>
<dbReference type="SMART" id="SM00342">
    <property type="entry name" value="HTH_ARAC"/>
    <property type="match status" value="1"/>
</dbReference>
<dbReference type="PANTHER" id="PTHR43436">
    <property type="entry name" value="ARAC-FAMILY TRANSCRIPTIONAL REGULATOR"/>
    <property type="match status" value="1"/>
</dbReference>
<comment type="caution">
    <text evidence="4">The sequence shown here is derived from an EMBL/GenBank/DDBJ whole genome shotgun (WGS) entry which is preliminary data.</text>
</comment>